<keyword evidence="6" id="KW-1185">Reference proteome</keyword>
<dbReference type="SMART" id="SM00382">
    <property type="entry name" value="AAA"/>
    <property type="match status" value="1"/>
</dbReference>
<dbReference type="GO" id="GO:0016887">
    <property type="term" value="F:ATP hydrolysis activity"/>
    <property type="evidence" value="ECO:0007669"/>
    <property type="project" value="InterPro"/>
</dbReference>
<evidence type="ECO:0000259" key="4">
    <source>
        <dbReference type="PROSITE" id="PS50893"/>
    </source>
</evidence>
<proteinExistence type="predicted"/>
<evidence type="ECO:0000313" key="6">
    <source>
        <dbReference type="Proteomes" id="UP000182737"/>
    </source>
</evidence>
<dbReference type="Gene3D" id="3.40.50.300">
    <property type="entry name" value="P-loop containing nucleotide triphosphate hydrolases"/>
    <property type="match status" value="1"/>
</dbReference>
<evidence type="ECO:0000256" key="2">
    <source>
        <dbReference type="ARBA" id="ARBA00022741"/>
    </source>
</evidence>
<accession>A0A1I3MIY8</accession>
<dbReference type="RefSeq" id="WP_074932950.1">
    <property type="nucleotide sequence ID" value="NZ_FORI01000009.1"/>
</dbReference>
<keyword evidence="1" id="KW-0813">Transport</keyword>
<evidence type="ECO:0000256" key="1">
    <source>
        <dbReference type="ARBA" id="ARBA00022448"/>
    </source>
</evidence>
<dbReference type="InterPro" id="IPR051782">
    <property type="entry name" value="ABC_Transporter_VariousFunc"/>
</dbReference>
<dbReference type="GO" id="GO:0005524">
    <property type="term" value="F:ATP binding"/>
    <property type="evidence" value="ECO:0007669"/>
    <property type="project" value="UniProtKB-KW"/>
</dbReference>
<dbReference type="OrthoDB" id="9804819at2"/>
<reference evidence="6" key="1">
    <citation type="submission" date="2016-10" db="EMBL/GenBank/DDBJ databases">
        <authorList>
            <person name="Varghese N."/>
            <person name="Submissions S."/>
        </authorList>
    </citation>
    <scope>NUCLEOTIDE SEQUENCE [LARGE SCALE GENOMIC DNA]</scope>
    <source>
        <strain evidence="6">XBD1002</strain>
    </source>
</reference>
<dbReference type="PROSITE" id="PS50893">
    <property type="entry name" value="ABC_TRANSPORTER_2"/>
    <property type="match status" value="1"/>
</dbReference>
<dbReference type="InterPro" id="IPR027417">
    <property type="entry name" value="P-loop_NTPase"/>
</dbReference>
<organism evidence="5 6">
    <name type="scientific">Treponema bryantii</name>
    <dbReference type="NCBI Taxonomy" id="163"/>
    <lineage>
        <taxon>Bacteria</taxon>
        <taxon>Pseudomonadati</taxon>
        <taxon>Spirochaetota</taxon>
        <taxon>Spirochaetia</taxon>
        <taxon>Spirochaetales</taxon>
        <taxon>Treponemataceae</taxon>
        <taxon>Treponema</taxon>
    </lineage>
</organism>
<dbReference type="PANTHER" id="PTHR42939:SF3">
    <property type="entry name" value="ABC TRANSPORTER ATP-BINDING COMPONENT"/>
    <property type="match status" value="1"/>
</dbReference>
<dbReference type="Pfam" id="PF00005">
    <property type="entry name" value="ABC_tran"/>
    <property type="match status" value="1"/>
</dbReference>
<dbReference type="InterPro" id="IPR003439">
    <property type="entry name" value="ABC_transporter-like_ATP-bd"/>
</dbReference>
<dbReference type="InterPro" id="IPR017871">
    <property type="entry name" value="ABC_transporter-like_CS"/>
</dbReference>
<dbReference type="EMBL" id="FORI01000009">
    <property type="protein sequence ID" value="SFI96636.1"/>
    <property type="molecule type" value="Genomic_DNA"/>
</dbReference>
<gene>
    <name evidence="5" type="ORF">SAMN04487775_10952</name>
</gene>
<name>A0A1I3MIY8_9SPIR</name>
<dbReference type="Proteomes" id="UP000182737">
    <property type="component" value="Unassembled WGS sequence"/>
</dbReference>
<dbReference type="PANTHER" id="PTHR42939">
    <property type="entry name" value="ABC TRANSPORTER ATP-BINDING PROTEIN ALBC-RELATED"/>
    <property type="match status" value="1"/>
</dbReference>
<dbReference type="SUPFAM" id="SSF52540">
    <property type="entry name" value="P-loop containing nucleoside triphosphate hydrolases"/>
    <property type="match status" value="1"/>
</dbReference>
<dbReference type="InterPro" id="IPR003593">
    <property type="entry name" value="AAA+_ATPase"/>
</dbReference>
<evidence type="ECO:0000256" key="3">
    <source>
        <dbReference type="ARBA" id="ARBA00022840"/>
    </source>
</evidence>
<dbReference type="AlphaFoldDB" id="A0A1I3MIY8"/>
<keyword evidence="2" id="KW-0547">Nucleotide-binding</keyword>
<keyword evidence="3 5" id="KW-0067">ATP-binding</keyword>
<protein>
    <submittedName>
        <fullName evidence="5">ABC-2 type transport system ATP-binding protein</fullName>
    </submittedName>
</protein>
<sequence length="282" mass="31767">MNLIEINGLCKNFESFQLKNVSFSLEEGYIMGFIGRNGAGKSTTLKTMLNLMKNDGGEVKLCGLSIPKDELEIKNQVGYVFGGVDFYPEAKISRITNVTKSFYHEWDDVRYKELCERFEIDQNKKFKQLSAGMKVKYSVAVAMSHNPKLLILDEPTSGLDPAARDDLVLLFQEFVEDGAHSILFSTHITSDLEKCADYITYIKQGQILASTDRDSFRESYISVAGKKDQLTPDVEPKIIGLHTHQLGFEGLMKTEDKALAEKGGFEMASPTLEDIMIHIERR</sequence>
<feature type="domain" description="ABC transporter" evidence="4">
    <location>
        <begin position="1"/>
        <end position="229"/>
    </location>
</feature>
<dbReference type="CDD" id="cd03230">
    <property type="entry name" value="ABC_DR_subfamily_A"/>
    <property type="match status" value="1"/>
</dbReference>
<dbReference type="PROSITE" id="PS00211">
    <property type="entry name" value="ABC_TRANSPORTER_1"/>
    <property type="match status" value="1"/>
</dbReference>
<evidence type="ECO:0000313" key="5">
    <source>
        <dbReference type="EMBL" id="SFI96636.1"/>
    </source>
</evidence>